<dbReference type="Pfam" id="PF15010">
    <property type="entry name" value="FAM131"/>
    <property type="match status" value="1"/>
</dbReference>
<dbReference type="InterPro" id="IPR026782">
    <property type="entry name" value="FAM131"/>
</dbReference>
<dbReference type="PANTHER" id="PTHR15736">
    <property type="entry name" value="PROTEIN FAM131B-RELATED"/>
    <property type="match status" value="1"/>
</dbReference>
<accession>A0AAV1P791</accession>
<dbReference type="EMBL" id="CAWUFR010000091">
    <property type="protein sequence ID" value="CAK6966199.1"/>
    <property type="molecule type" value="Genomic_DNA"/>
</dbReference>
<proteinExistence type="inferred from homology"/>
<organism evidence="3 4">
    <name type="scientific">Scomber scombrus</name>
    <name type="common">Atlantic mackerel</name>
    <name type="synonym">Scomber vernalis</name>
    <dbReference type="NCBI Taxonomy" id="13677"/>
    <lineage>
        <taxon>Eukaryota</taxon>
        <taxon>Metazoa</taxon>
        <taxon>Chordata</taxon>
        <taxon>Craniata</taxon>
        <taxon>Vertebrata</taxon>
        <taxon>Euteleostomi</taxon>
        <taxon>Actinopterygii</taxon>
        <taxon>Neopterygii</taxon>
        <taxon>Teleostei</taxon>
        <taxon>Neoteleostei</taxon>
        <taxon>Acanthomorphata</taxon>
        <taxon>Pelagiaria</taxon>
        <taxon>Scombriformes</taxon>
        <taxon>Scombridae</taxon>
        <taxon>Scomber</taxon>
    </lineage>
</organism>
<gene>
    <name evidence="3" type="ORF">FSCOSCO3_A017065</name>
</gene>
<evidence type="ECO:0000313" key="4">
    <source>
        <dbReference type="Proteomes" id="UP001314229"/>
    </source>
</evidence>
<feature type="compositionally biased region" description="Low complexity" evidence="2">
    <location>
        <begin position="482"/>
        <end position="493"/>
    </location>
</feature>
<dbReference type="PANTHER" id="PTHR15736:SF9">
    <property type="entry name" value="PROTEIN FAM131B"/>
    <property type="match status" value="1"/>
</dbReference>
<feature type="region of interest" description="Disordered" evidence="2">
    <location>
        <begin position="482"/>
        <end position="541"/>
    </location>
</feature>
<dbReference type="Proteomes" id="UP001314229">
    <property type="component" value="Unassembled WGS sequence"/>
</dbReference>
<sequence>MVPLDYADTNFNNVPSVTAALLASLAQSTFALGFLLELPHSPFLLIVGVHQLVEQPSVQLPKLGGAMRTEVVKVVIRQGEGSFGVQSVSLEGLCEYTMGCIGSRTLTADGVPVQKDGEQLSMEDTTSILPRLKRNSNAYGIGALAKSSLSGVSGVSRTMKERVTKPTAMAQGRVAHMIEWQNWGMQTVGAGGTPMPRITTQEREEERRLENDAYSDLSDGEKEARFAAGILQQFAISQATLMAWTSMDGESPRSGSNQGSVAHLSDVNQESITSRDQILHHSSAEVWPHTYVSQGHYCLSSSDAWEPINNDPSGVASPPAGSYLMGNDGYDGQAAAHFLSQQQQQQQQQFTLQQQNQLQQLQQIQQIQHYQQQQLLQYQQQQSLEHRLHSANHSLQATPNSTIHSLVHQVHPPLVDLWNTGQMEAYQTEAGGFMGVAAVVEPSLCVPSGDEMIGTEHSPLLEQQEDEEVKEEEVTLCLEPETATLTPPTQQGYASGGSSPGQPPSEPITERKGSDVTSGLVQMLEEREEEEDGPAASMATN</sequence>
<evidence type="ECO:0000256" key="1">
    <source>
        <dbReference type="ARBA" id="ARBA00010635"/>
    </source>
</evidence>
<keyword evidence="4" id="KW-1185">Reference proteome</keyword>
<evidence type="ECO:0000256" key="2">
    <source>
        <dbReference type="SAM" id="MobiDB-lite"/>
    </source>
</evidence>
<dbReference type="AlphaFoldDB" id="A0AAV1P791"/>
<protein>
    <submittedName>
        <fullName evidence="3">AF4/FMR2 family member lilli isoform X4</fullName>
    </submittedName>
</protein>
<comment type="similarity">
    <text evidence="1">Belongs to the FAM131 family.</text>
</comment>
<comment type="caution">
    <text evidence="3">The sequence shown here is derived from an EMBL/GenBank/DDBJ whole genome shotgun (WGS) entry which is preliminary data.</text>
</comment>
<name>A0AAV1P791_SCOSC</name>
<reference evidence="3 4" key="1">
    <citation type="submission" date="2024-01" db="EMBL/GenBank/DDBJ databases">
        <authorList>
            <person name="Alioto T."/>
            <person name="Alioto T."/>
            <person name="Gomez Garrido J."/>
        </authorList>
    </citation>
    <scope>NUCLEOTIDE SEQUENCE [LARGE SCALE GENOMIC DNA]</scope>
</reference>
<evidence type="ECO:0000313" key="3">
    <source>
        <dbReference type="EMBL" id="CAK6966199.1"/>
    </source>
</evidence>